<dbReference type="AlphaFoldDB" id="A0A3P3XJ36"/>
<evidence type="ECO:0000256" key="3">
    <source>
        <dbReference type="ARBA" id="ARBA00022692"/>
    </source>
</evidence>
<comment type="similarity">
    <text evidence="2">Belongs to the oxidase-dependent Fe transporter (OFeT) (TC 9.A.10.1) family.</text>
</comment>
<feature type="transmembrane region" description="Helical" evidence="6">
    <location>
        <begin position="103"/>
        <end position="123"/>
    </location>
</feature>
<evidence type="ECO:0000256" key="4">
    <source>
        <dbReference type="ARBA" id="ARBA00022989"/>
    </source>
</evidence>
<feature type="transmembrane region" description="Helical" evidence="6">
    <location>
        <begin position="6"/>
        <end position="26"/>
    </location>
</feature>
<feature type="transmembrane region" description="Helical" evidence="6">
    <location>
        <begin position="38"/>
        <end position="63"/>
    </location>
</feature>
<evidence type="ECO:0000313" key="7">
    <source>
        <dbReference type="EMBL" id="SLM13394.1"/>
    </source>
</evidence>
<protein>
    <submittedName>
        <fullName evidence="7">High-affinity iron transporter</fullName>
    </submittedName>
</protein>
<sequence>MGAALLITFRETLEAALVIGITLAFLAKADLKHLKPAVWVGAAVGAAASAIAAYLFIAILGGFEGRAEQIFEGIVMLAGAILLTTLILWLNKKDMKAAMESRVMATASAGSFWGIALLAFVSVLREGIETVLFISSTLRSSGLAGFLGAAAGIVLAIALGVAFFRSGARMPLKNFFAVTNILLLLFAAGLVGQSVHELNEAGIVPPFVEQIWNLNPPSNGEAYPALHEKGAIGGFLKGLFGYNGDPSLTETAAYLAYLISIGTILLRRNNKLKSHYSR</sequence>
<organism evidence="7">
    <name type="scientific">uncultured spirochete</name>
    <dbReference type="NCBI Taxonomy" id="156406"/>
    <lineage>
        <taxon>Bacteria</taxon>
        <taxon>Pseudomonadati</taxon>
        <taxon>Spirochaetota</taxon>
        <taxon>Spirochaetia</taxon>
        <taxon>Spirochaetales</taxon>
        <taxon>environmental samples</taxon>
    </lineage>
</organism>
<dbReference type="EMBL" id="FWDM01000022">
    <property type="protein sequence ID" value="SLM13394.1"/>
    <property type="molecule type" value="Genomic_DNA"/>
</dbReference>
<name>A0A3P3XJ36_9SPIR</name>
<keyword evidence="5 6" id="KW-0472">Membrane</keyword>
<dbReference type="PANTHER" id="PTHR31632">
    <property type="entry name" value="IRON TRANSPORTER FTH1"/>
    <property type="match status" value="1"/>
</dbReference>
<dbReference type="InterPro" id="IPR004923">
    <property type="entry name" value="FTR1/Fip1/EfeU"/>
</dbReference>
<accession>A0A3P3XJ36</accession>
<evidence type="ECO:0000256" key="2">
    <source>
        <dbReference type="ARBA" id="ARBA00008333"/>
    </source>
</evidence>
<gene>
    <name evidence="7" type="ORF">SPIROBIBN47_290049</name>
</gene>
<feature type="transmembrane region" description="Helical" evidence="6">
    <location>
        <begin position="69"/>
        <end position="91"/>
    </location>
</feature>
<evidence type="ECO:0000256" key="1">
    <source>
        <dbReference type="ARBA" id="ARBA00004141"/>
    </source>
</evidence>
<dbReference type="GO" id="GO:0033573">
    <property type="term" value="C:high-affinity iron permease complex"/>
    <property type="evidence" value="ECO:0007669"/>
    <property type="project" value="InterPro"/>
</dbReference>
<dbReference type="Pfam" id="PF03239">
    <property type="entry name" value="FTR1"/>
    <property type="match status" value="1"/>
</dbReference>
<feature type="transmembrane region" description="Helical" evidence="6">
    <location>
        <begin position="251"/>
        <end position="268"/>
    </location>
</feature>
<feature type="transmembrane region" description="Helical" evidence="6">
    <location>
        <begin position="175"/>
        <end position="195"/>
    </location>
</feature>
<evidence type="ECO:0000256" key="6">
    <source>
        <dbReference type="SAM" id="Phobius"/>
    </source>
</evidence>
<evidence type="ECO:0000256" key="5">
    <source>
        <dbReference type="ARBA" id="ARBA00023136"/>
    </source>
</evidence>
<comment type="subcellular location">
    <subcellularLocation>
        <location evidence="1">Membrane</location>
        <topology evidence="1">Multi-pass membrane protein</topology>
    </subcellularLocation>
</comment>
<proteinExistence type="inferred from homology"/>
<reference evidence="7" key="1">
    <citation type="submission" date="2017-02" db="EMBL/GenBank/DDBJ databases">
        <authorList>
            <person name="Regsiter A."/>
            <person name="William W."/>
        </authorList>
    </citation>
    <scope>NUCLEOTIDE SEQUENCE</scope>
    <source>
        <strain evidence="7">Bib</strain>
    </source>
</reference>
<keyword evidence="4 6" id="KW-1133">Transmembrane helix</keyword>
<keyword evidence="3 6" id="KW-0812">Transmembrane</keyword>
<dbReference type="GO" id="GO:0015093">
    <property type="term" value="F:ferrous iron transmembrane transporter activity"/>
    <property type="evidence" value="ECO:0007669"/>
    <property type="project" value="TreeGrafter"/>
</dbReference>
<dbReference type="PANTHER" id="PTHR31632:SF2">
    <property type="entry name" value="PLASMA MEMBRANE IRON PERMEASE"/>
    <property type="match status" value="1"/>
</dbReference>
<feature type="transmembrane region" description="Helical" evidence="6">
    <location>
        <begin position="143"/>
        <end position="163"/>
    </location>
</feature>